<dbReference type="Gene3D" id="3.40.50.720">
    <property type="entry name" value="NAD(P)-binding Rossmann-like Domain"/>
    <property type="match status" value="1"/>
</dbReference>
<dbReference type="PANTHER" id="PTHR24320:SF227">
    <property type="entry name" value="RETINOL DEHYDROGENASE 11"/>
    <property type="match status" value="1"/>
</dbReference>
<protein>
    <submittedName>
        <fullName evidence="3">Uncharacterized protein</fullName>
    </submittedName>
</protein>
<evidence type="ECO:0000256" key="2">
    <source>
        <dbReference type="ARBA" id="ARBA00023002"/>
    </source>
</evidence>
<evidence type="ECO:0000313" key="3">
    <source>
        <dbReference type="EMBL" id="JAC63713.1"/>
    </source>
</evidence>
<proteinExistence type="inferred from homology"/>
<comment type="similarity">
    <text evidence="1">Belongs to the short-chain dehydrogenases/reductases (SDR) family.</text>
</comment>
<dbReference type="PANTHER" id="PTHR24320">
    <property type="entry name" value="RETINOL DEHYDROGENASE"/>
    <property type="match status" value="1"/>
</dbReference>
<sequence>MSLEAYMKHVRVDIGEDQVVESSFSWSGCLLGLRSRSPQKIELGMACDNCHGEAFQEQHTSFEQANFSAANSSCLDVFPWTSRADLQGSMLSIWKLSRLWNYLVGQISPFISSCCKKQGPAWKTCYSRAMCQTKHGSNEIFCDLQGQVAVVTDAHFPGSLKIVCELCNSGAYVVLLVNNLSIGRETALRILQENPSATLSLMCCNLKDLESVRNFATQFHVLNLPLHVLVNAGFPNDGSRQSRDFEKTSVSSTSFSADSEKAQFRSEFYGQFLLSHLLLGKLQQTAFEEGTQTRVVNVLPGNCLYFQVSASEGSTKVSPTKIDLSVLNFTAELSRRLGRSVHGGQASPLVTVNACTLGCVHKLIGSTIDSFDNSEFSPQNSPANIPVCDVYGTLPFQLATDPFLRDISGQYFCCSVQSCEQRKRLPPSKLSAAMYNHSLQVVGLPASPCS</sequence>
<dbReference type="SUPFAM" id="SSF51735">
    <property type="entry name" value="NAD(P)-binding Rossmann-fold domains"/>
    <property type="match status" value="1"/>
</dbReference>
<dbReference type="AlphaFoldDB" id="A0A061QVI5"/>
<keyword evidence="2" id="KW-0560">Oxidoreductase</keyword>
<accession>A0A061QVI5</accession>
<organism evidence="3">
    <name type="scientific">Tetraselmis sp. GSL018</name>
    <dbReference type="NCBI Taxonomy" id="582737"/>
    <lineage>
        <taxon>Eukaryota</taxon>
        <taxon>Viridiplantae</taxon>
        <taxon>Chlorophyta</taxon>
        <taxon>core chlorophytes</taxon>
        <taxon>Chlorodendrophyceae</taxon>
        <taxon>Chlorodendrales</taxon>
        <taxon>Chlorodendraceae</taxon>
        <taxon>Tetraselmis</taxon>
    </lineage>
</organism>
<dbReference type="EMBL" id="GBEZ01023156">
    <property type="protein sequence ID" value="JAC63713.1"/>
    <property type="molecule type" value="Transcribed_RNA"/>
</dbReference>
<reference evidence="3" key="1">
    <citation type="submission" date="2014-05" db="EMBL/GenBank/DDBJ databases">
        <title>The transcriptome of the halophilic microalga Tetraselmis sp. GSL018 isolated from the Great Salt Lake, Utah.</title>
        <authorList>
            <person name="Jinkerson R.E."/>
            <person name="D'Adamo S."/>
            <person name="Posewitz M.C."/>
        </authorList>
    </citation>
    <scope>NUCLEOTIDE SEQUENCE</scope>
    <source>
        <strain evidence="3">GSL018</strain>
    </source>
</reference>
<dbReference type="GO" id="GO:0016491">
    <property type="term" value="F:oxidoreductase activity"/>
    <property type="evidence" value="ECO:0007669"/>
    <property type="project" value="UniProtKB-KW"/>
</dbReference>
<gene>
    <name evidence="3" type="ORF">TSPGSL018_19950</name>
</gene>
<evidence type="ECO:0000256" key="1">
    <source>
        <dbReference type="ARBA" id="ARBA00006484"/>
    </source>
</evidence>
<name>A0A061QVI5_9CHLO</name>
<dbReference type="InterPro" id="IPR036291">
    <property type="entry name" value="NAD(P)-bd_dom_sf"/>
</dbReference>